<sequence>MNSPYLGTFKMHCFNLILGYILVNHQMPRMYATTWLERLFQSCQHQHRLLSYEKLPLFGNDALIWFIKNIWFWAIWKCAQFCVMNKLKISLGKPQETFLVLEGDIDSSFYVASAYLSEEFFSWLIHNNTKKVEASSSEQTNLASTPSSTINPPVSSSPSSSEVNVSTDKGDWWCDLHRCDLLLQLIEALEKCMCNAYEGAALSLPQLPKASELEFVITSFVQSLIKRHNSMTIHGIYVWLKNIHQLDWSWIQACEQAAYEYKLLLNEHFKSLSMINEKKEDKISGGLVKFLTRKVYDCYSSLHQ</sequence>
<evidence type="ECO:0000313" key="2">
    <source>
        <dbReference type="EMBL" id="CAF4257593.1"/>
    </source>
</evidence>
<dbReference type="Pfam" id="PF15785">
    <property type="entry name" value="SMG1"/>
    <property type="match status" value="1"/>
</dbReference>
<dbReference type="GO" id="GO:0000184">
    <property type="term" value="P:nuclear-transcribed mRNA catabolic process, nonsense-mediated decay"/>
    <property type="evidence" value="ECO:0007669"/>
    <property type="project" value="InterPro"/>
</dbReference>
<dbReference type="Proteomes" id="UP000663842">
    <property type="component" value="Unassembled WGS sequence"/>
</dbReference>
<evidence type="ECO:0000313" key="3">
    <source>
        <dbReference type="Proteomes" id="UP000663842"/>
    </source>
</evidence>
<name>A0A820F3A9_9BILA</name>
<evidence type="ECO:0000256" key="1">
    <source>
        <dbReference type="SAM" id="MobiDB-lite"/>
    </source>
</evidence>
<feature type="region of interest" description="Disordered" evidence="1">
    <location>
        <begin position="136"/>
        <end position="164"/>
    </location>
</feature>
<feature type="compositionally biased region" description="Low complexity" evidence="1">
    <location>
        <begin position="144"/>
        <end position="164"/>
    </location>
</feature>
<dbReference type="EMBL" id="CAJOBF010008540">
    <property type="protein sequence ID" value="CAF4257593.1"/>
    <property type="molecule type" value="Genomic_DNA"/>
</dbReference>
<dbReference type="AlphaFoldDB" id="A0A820F3A9"/>
<organism evidence="2 3">
    <name type="scientific">Rotaria magnacalcarata</name>
    <dbReference type="NCBI Taxonomy" id="392030"/>
    <lineage>
        <taxon>Eukaryota</taxon>
        <taxon>Metazoa</taxon>
        <taxon>Spiralia</taxon>
        <taxon>Gnathifera</taxon>
        <taxon>Rotifera</taxon>
        <taxon>Eurotatoria</taxon>
        <taxon>Bdelloidea</taxon>
        <taxon>Philodinida</taxon>
        <taxon>Philodinidae</taxon>
        <taxon>Rotaria</taxon>
    </lineage>
</organism>
<gene>
    <name evidence="2" type="ORF">UXM345_LOCUS31091</name>
</gene>
<reference evidence="2" key="1">
    <citation type="submission" date="2021-02" db="EMBL/GenBank/DDBJ databases">
        <authorList>
            <person name="Nowell W R."/>
        </authorList>
    </citation>
    <scope>NUCLEOTIDE SEQUENCE</scope>
</reference>
<proteinExistence type="predicted"/>
<comment type="caution">
    <text evidence="2">The sequence shown here is derived from an EMBL/GenBank/DDBJ whole genome shotgun (WGS) entry which is preliminary data.</text>
</comment>
<protein>
    <submittedName>
        <fullName evidence="2">Uncharacterized protein</fullName>
    </submittedName>
</protein>
<accession>A0A820F3A9</accession>
<dbReference type="InterPro" id="IPR031559">
    <property type="entry name" value="SMG1"/>
</dbReference>
<dbReference type="GO" id="GO:0004674">
    <property type="term" value="F:protein serine/threonine kinase activity"/>
    <property type="evidence" value="ECO:0007669"/>
    <property type="project" value="InterPro"/>
</dbReference>